<dbReference type="EMBL" id="AMZN01000003">
    <property type="protein sequence ID" value="ELR73684.1"/>
    <property type="molecule type" value="Genomic_DNA"/>
</dbReference>
<name>L8K186_9BACT</name>
<evidence type="ECO:0000313" key="3">
    <source>
        <dbReference type="Proteomes" id="UP000011135"/>
    </source>
</evidence>
<dbReference type="STRING" id="1237149.C900_02088"/>
<feature type="transmembrane region" description="Helical" evidence="1">
    <location>
        <begin position="83"/>
        <end position="105"/>
    </location>
</feature>
<keyword evidence="3" id="KW-1185">Reference proteome</keyword>
<keyword evidence="1" id="KW-0812">Transmembrane</keyword>
<evidence type="ECO:0000256" key="1">
    <source>
        <dbReference type="SAM" id="Phobius"/>
    </source>
</evidence>
<reference evidence="2 3" key="1">
    <citation type="submission" date="2012-12" db="EMBL/GenBank/DDBJ databases">
        <title>Genome assembly of Fulvivirga imtechensis AK7.</title>
        <authorList>
            <person name="Nupur N."/>
            <person name="Khatri I."/>
            <person name="Kumar R."/>
            <person name="Subramanian S."/>
            <person name="Pinnaka A."/>
        </authorList>
    </citation>
    <scope>NUCLEOTIDE SEQUENCE [LARGE SCALE GENOMIC DNA]</scope>
    <source>
        <strain evidence="2 3">AK7</strain>
    </source>
</reference>
<dbReference type="AlphaFoldDB" id="L8K186"/>
<protein>
    <submittedName>
        <fullName evidence="2">Uncharacterized protein</fullName>
    </submittedName>
</protein>
<dbReference type="eggNOG" id="ENOG50313GU">
    <property type="taxonomic scope" value="Bacteria"/>
</dbReference>
<keyword evidence="1" id="KW-1133">Transmembrane helix</keyword>
<proteinExistence type="predicted"/>
<comment type="caution">
    <text evidence="2">The sequence shown here is derived from an EMBL/GenBank/DDBJ whole genome shotgun (WGS) entry which is preliminary data.</text>
</comment>
<organism evidence="2 3">
    <name type="scientific">Fulvivirga imtechensis AK7</name>
    <dbReference type="NCBI Taxonomy" id="1237149"/>
    <lineage>
        <taxon>Bacteria</taxon>
        <taxon>Pseudomonadati</taxon>
        <taxon>Bacteroidota</taxon>
        <taxon>Cytophagia</taxon>
        <taxon>Cytophagales</taxon>
        <taxon>Fulvivirgaceae</taxon>
        <taxon>Fulvivirga</taxon>
    </lineage>
</organism>
<gene>
    <name evidence="2" type="ORF">C900_02088</name>
</gene>
<sequence>MLTDYKINVKLKLAALWTSLMFLYIYCDYFELKTPGKIESLINLHTPVGEATPKLLVIFSLIMIVPTLMICLSALLRPKLNKWLNIAVATALSCISLLILTGNLTNFDPWYLFYGLYQVVELVVLGIIIYSAWRWPKVAIS</sequence>
<feature type="transmembrane region" description="Helical" evidence="1">
    <location>
        <begin position="55"/>
        <end position="76"/>
    </location>
</feature>
<dbReference type="OrthoDB" id="1551186at2"/>
<evidence type="ECO:0000313" key="2">
    <source>
        <dbReference type="EMBL" id="ELR73684.1"/>
    </source>
</evidence>
<dbReference type="Pfam" id="PF19851">
    <property type="entry name" value="DUF6326"/>
    <property type="match status" value="1"/>
</dbReference>
<accession>L8K186</accession>
<dbReference type="Proteomes" id="UP000011135">
    <property type="component" value="Unassembled WGS sequence"/>
</dbReference>
<dbReference type="InterPro" id="IPR046289">
    <property type="entry name" value="DUF6326"/>
</dbReference>
<feature type="transmembrane region" description="Helical" evidence="1">
    <location>
        <begin position="111"/>
        <end position="133"/>
    </location>
</feature>
<feature type="transmembrane region" description="Helical" evidence="1">
    <location>
        <begin position="7"/>
        <end position="26"/>
    </location>
</feature>
<dbReference type="RefSeq" id="WP_009577707.1">
    <property type="nucleotide sequence ID" value="NZ_AMZN01000003.1"/>
</dbReference>
<keyword evidence="1" id="KW-0472">Membrane</keyword>